<reference evidence="2" key="1">
    <citation type="submission" date="2020-07" db="EMBL/GenBank/DDBJ databases">
        <title>The High-quality genome of the commercially important snow crab, Chionoecetes opilio.</title>
        <authorList>
            <person name="Jeong J.-H."/>
            <person name="Ryu S."/>
        </authorList>
    </citation>
    <scope>NUCLEOTIDE SEQUENCE</scope>
    <source>
        <strain evidence="2">MADBK_172401_WGS</strain>
        <tissue evidence="2">Digestive gland</tissue>
    </source>
</reference>
<dbReference type="OrthoDB" id="10578559at2759"/>
<feature type="chain" id="PRO_5035323538" evidence="1">
    <location>
        <begin position="22"/>
        <end position="127"/>
    </location>
</feature>
<accession>A0A8J5D137</accession>
<name>A0A8J5D137_CHIOP</name>
<dbReference type="AlphaFoldDB" id="A0A8J5D137"/>
<protein>
    <submittedName>
        <fullName evidence="2">Uncharacterized protein</fullName>
    </submittedName>
</protein>
<dbReference type="SUPFAM" id="SSF57501">
    <property type="entry name" value="Cystine-knot cytokines"/>
    <property type="match status" value="1"/>
</dbReference>
<organism evidence="2 3">
    <name type="scientific">Chionoecetes opilio</name>
    <name type="common">Atlantic snow crab</name>
    <name type="synonym">Cancer opilio</name>
    <dbReference type="NCBI Taxonomy" id="41210"/>
    <lineage>
        <taxon>Eukaryota</taxon>
        <taxon>Metazoa</taxon>
        <taxon>Ecdysozoa</taxon>
        <taxon>Arthropoda</taxon>
        <taxon>Crustacea</taxon>
        <taxon>Multicrustacea</taxon>
        <taxon>Malacostraca</taxon>
        <taxon>Eumalacostraca</taxon>
        <taxon>Eucarida</taxon>
        <taxon>Decapoda</taxon>
        <taxon>Pleocyemata</taxon>
        <taxon>Brachyura</taxon>
        <taxon>Eubrachyura</taxon>
        <taxon>Majoidea</taxon>
        <taxon>Majidae</taxon>
        <taxon>Chionoecetes</taxon>
    </lineage>
</organism>
<evidence type="ECO:0000313" key="2">
    <source>
        <dbReference type="EMBL" id="KAG0727936.1"/>
    </source>
</evidence>
<dbReference type="Proteomes" id="UP000770661">
    <property type="component" value="Unassembled WGS sequence"/>
</dbReference>
<feature type="signal peptide" evidence="1">
    <location>
        <begin position="1"/>
        <end position="21"/>
    </location>
</feature>
<keyword evidence="1" id="KW-0732">Signal</keyword>
<keyword evidence="3" id="KW-1185">Reference proteome</keyword>
<dbReference type="InterPro" id="IPR029034">
    <property type="entry name" value="Cystine-knot_cytokine"/>
</dbReference>
<dbReference type="EMBL" id="JACEEZ010002812">
    <property type="protein sequence ID" value="KAG0727936.1"/>
    <property type="molecule type" value="Genomic_DNA"/>
</dbReference>
<dbReference type="Gene3D" id="2.10.90.10">
    <property type="entry name" value="Cystine-knot cytokines"/>
    <property type="match status" value="1"/>
</dbReference>
<proteinExistence type="predicted"/>
<evidence type="ECO:0000313" key="3">
    <source>
        <dbReference type="Proteomes" id="UP000770661"/>
    </source>
</evidence>
<evidence type="ECO:0000256" key="1">
    <source>
        <dbReference type="SAM" id="SignalP"/>
    </source>
</evidence>
<comment type="caution">
    <text evidence="2">The sequence shown here is derived from an EMBL/GenBank/DDBJ whole genome shotgun (WGS) entry which is preliminary data.</text>
</comment>
<gene>
    <name evidence="2" type="ORF">GWK47_033562</name>
</gene>
<sequence length="127" mass="14419">MSATSNILVVLVLLFVGTCLSDTGSILREQSKALEKLQCEPKETWVYIESQLGPYDDLPDKTYFPHVVMVLRCLKECSFCGNPRWGVPHKTCKADTTGPKHVVLKLFNDVERTRKITLMEHKSCKCM</sequence>